<dbReference type="EC" id="2.1.1.-" evidence="8"/>
<dbReference type="GO" id="GO:0009307">
    <property type="term" value="P:DNA restriction-modification system"/>
    <property type="evidence" value="ECO:0007669"/>
    <property type="project" value="UniProtKB-KW"/>
</dbReference>
<proteinExistence type="inferred from homology"/>
<evidence type="ECO:0000256" key="7">
    <source>
        <dbReference type="ARBA" id="ARBA00049120"/>
    </source>
</evidence>
<dbReference type="Proteomes" id="UP000239717">
    <property type="component" value="Chromosome"/>
</dbReference>
<dbReference type="GO" id="GO:0008170">
    <property type="term" value="F:N-methyltransferase activity"/>
    <property type="evidence" value="ECO:0007669"/>
    <property type="project" value="InterPro"/>
</dbReference>
<organism evidence="10 11">
    <name type="scientific">Campylobacter jejuni subsp. doylei</name>
    <dbReference type="NCBI Taxonomy" id="32021"/>
    <lineage>
        <taxon>Bacteria</taxon>
        <taxon>Pseudomonadati</taxon>
        <taxon>Campylobacterota</taxon>
        <taxon>Epsilonproteobacteria</taxon>
        <taxon>Campylobacterales</taxon>
        <taxon>Campylobacteraceae</taxon>
        <taxon>Campylobacter</taxon>
    </lineage>
</organism>
<evidence type="ECO:0000256" key="6">
    <source>
        <dbReference type="ARBA" id="ARBA00023125"/>
    </source>
</evidence>
<dbReference type="REBASE" id="422227">
    <property type="entry name" value="M.Cje11848II"/>
</dbReference>
<dbReference type="OMA" id="AKTYFTQ"/>
<evidence type="ECO:0000256" key="3">
    <source>
        <dbReference type="ARBA" id="ARBA00022679"/>
    </source>
</evidence>
<evidence type="ECO:0000256" key="8">
    <source>
        <dbReference type="RuleBase" id="RU362026"/>
    </source>
</evidence>
<dbReference type="InterPro" id="IPR002941">
    <property type="entry name" value="DNA_methylase_N4/N6"/>
</dbReference>
<dbReference type="GO" id="GO:0015667">
    <property type="term" value="F:site-specific DNA-methyltransferase (cytosine-N4-specific) activity"/>
    <property type="evidence" value="ECO:0007669"/>
    <property type="project" value="UniProtKB-EC"/>
</dbReference>
<keyword evidence="2" id="KW-0489">Methyltransferase</keyword>
<dbReference type="REBASE" id="238481">
    <property type="entry name" value="M.Cje295ORF9075P"/>
</dbReference>
<evidence type="ECO:0000256" key="5">
    <source>
        <dbReference type="ARBA" id="ARBA00022747"/>
    </source>
</evidence>
<sequence>MSVCKTNLKSNLFSKNLNNNYLDTILNKSEKYLKQVLDKKEYKEFLNRVNFIYKFKSKKEIIKAFKKTYYDFMKQSYQKQYKYNEKLDIFINDKTNKKIIWGDCFKTLKKMKSESIACMVTSPPYYNAREYAKWDNLNTYFADMKKILKECYRVLDNHRVFIFNVGDIFDNDNLFTTSTWGKRRLPLGAYFINLFEKVGFTFVDDIIWDKGEVQSQRHKNGDKPYPFYQYPMNCYEHILVFHKHRQDNLRYPCPVCGCLQVNGNAYTEKGLKSWECKNLDCFERSAANRGKRFSAKTYFTQNEAFNQNSQIDKDFIYVWRRDIKKINPVIKINSKKQNFLGHSAPFPKEIPEFAIRMFSYKGEKVLDPFMGIGTSVKVANELGRIGIGIERDLKLKESIYKFLDRDDLGEYKL</sequence>
<keyword evidence="4" id="KW-0949">S-adenosyl-L-methionine</keyword>
<reference evidence="11" key="1">
    <citation type="submission" date="2018-03" db="EMBL/GenBank/DDBJ databases">
        <title>FDA dAtabase for Regulatory Grade micrObial Sequences (FDA-ARGOS): Supporting development and validation of Infectious Disease Dx tests.</title>
        <authorList>
            <person name="Kerrigan L."/>
            <person name="Tallon L."/>
            <person name="Sadzewicz L."/>
            <person name="Sengamalay N."/>
            <person name="Ott S."/>
            <person name="Godinez A."/>
            <person name="Nagaraj S."/>
            <person name="Vavikolanu K."/>
            <person name="Vyas G."/>
            <person name="Nadendla S."/>
            <person name="George J."/>
            <person name="Sichtig H."/>
        </authorList>
    </citation>
    <scope>NUCLEOTIDE SEQUENCE [LARGE SCALE GENOMIC DNA]</scope>
    <source>
        <strain evidence="11">FDAARGOS_295</strain>
    </source>
</reference>
<dbReference type="InterPro" id="IPR017985">
    <property type="entry name" value="MeTrfase_CN4_CS"/>
</dbReference>
<dbReference type="PRINTS" id="PR00508">
    <property type="entry name" value="S21N4MTFRASE"/>
</dbReference>
<dbReference type="PROSITE" id="PS00093">
    <property type="entry name" value="N4_MTASE"/>
    <property type="match status" value="1"/>
</dbReference>
<dbReference type="InterPro" id="IPR001091">
    <property type="entry name" value="RM_Methyltransferase"/>
</dbReference>
<dbReference type="Pfam" id="PF01555">
    <property type="entry name" value="N6_N4_Mtase"/>
    <property type="match status" value="1"/>
</dbReference>
<protein>
    <recommendedName>
        <fullName evidence="8">Methyltransferase</fullName>
        <ecNumber evidence="8">2.1.1.-</ecNumber>
    </recommendedName>
</protein>
<dbReference type="GO" id="GO:0032259">
    <property type="term" value="P:methylation"/>
    <property type="evidence" value="ECO:0007669"/>
    <property type="project" value="UniProtKB-KW"/>
</dbReference>
<dbReference type="InterPro" id="IPR029063">
    <property type="entry name" value="SAM-dependent_MTases_sf"/>
</dbReference>
<keyword evidence="5" id="KW-0680">Restriction system</keyword>
<evidence type="ECO:0000313" key="10">
    <source>
        <dbReference type="EMBL" id="AVL47863.1"/>
    </source>
</evidence>
<evidence type="ECO:0000256" key="2">
    <source>
        <dbReference type="ARBA" id="ARBA00022603"/>
    </source>
</evidence>
<gene>
    <name evidence="10" type="ORF">CEP74_09075</name>
</gene>
<evidence type="ECO:0000256" key="4">
    <source>
        <dbReference type="ARBA" id="ARBA00022691"/>
    </source>
</evidence>
<keyword evidence="3" id="KW-0808">Transferase</keyword>
<evidence type="ECO:0000256" key="1">
    <source>
        <dbReference type="ARBA" id="ARBA00010203"/>
    </source>
</evidence>
<feature type="domain" description="DNA methylase N-4/N-6" evidence="9">
    <location>
        <begin position="117"/>
        <end position="399"/>
    </location>
</feature>
<dbReference type="AlphaFoldDB" id="A0A381D1J5"/>
<name>A0A381D1J5_CAMJU</name>
<comment type="catalytic activity">
    <reaction evidence="7">
        <text>a 2'-deoxycytidine in DNA + S-adenosyl-L-methionine = an N(4)-methyl-2'-deoxycytidine in DNA + S-adenosyl-L-homocysteine + H(+)</text>
        <dbReference type="Rhea" id="RHEA:16857"/>
        <dbReference type="Rhea" id="RHEA-COMP:11369"/>
        <dbReference type="Rhea" id="RHEA-COMP:13674"/>
        <dbReference type="ChEBI" id="CHEBI:15378"/>
        <dbReference type="ChEBI" id="CHEBI:57856"/>
        <dbReference type="ChEBI" id="CHEBI:59789"/>
        <dbReference type="ChEBI" id="CHEBI:85452"/>
        <dbReference type="ChEBI" id="CHEBI:137933"/>
        <dbReference type="EC" id="2.1.1.113"/>
    </reaction>
</comment>
<dbReference type="GO" id="GO:0003677">
    <property type="term" value="F:DNA binding"/>
    <property type="evidence" value="ECO:0007669"/>
    <property type="project" value="UniProtKB-KW"/>
</dbReference>
<evidence type="ECO:0000313" key="11">
    <source>
        <dbReference type="Proteomes" id="UP000239717"/>
    </source>
</evidence>
<accession>A0A381D1J5</accession>
<evidence type="ECO:0000259" key="9">
    <source>
        <dbReference type="Pfam" id="PF01555"/>
    </source>
</evidence>
<dbReference type="SUPFAM" id="SSF53335">
    <property type="entry name" value="S-adenosyl-L-methionine-dependent methyltransferases"/>
    <property type="match status" value="1"/>
</dbReference>
<dbReference type="EMBL" id="CP027403">
    <property type="protein sequence ID" value="AVL47863.1"/>
    <property type="molecule type" value="Genomic_DNA"/>
</dbReference>
<dbReference type="Gene3D" id="3.40.50.150">
    <property type="entry name" value="Vaccinia Virus protein VP39"/>
    <property type="match status" value="1"/>
</dbReference>
<keyword evidence="6" id="KW-0238">DNA-binding</keyword>
<comment type="similarity">
    <text evidence="1">Belongs to the N(4)/N(6)-methyltransferase family. N(4) subfamily.</text>
</comment>